<comment type="similarity">
    <text evidence="2">Belongs to the protein kinase superfamily. CAMK Ser/Thr protein kinase family.</text>
</comment>
<keyword evidence="5" id="KW-0723">Serine/threonine-protein kinase</keyword>
<feature type="binding site" evidence="15">
    <location>
        <position position="52"/>
    </location>
    <ligand>
        <name>ATP</name>
        <dbReference type="ChEBI" id="CHEBI:30616"/>
    </ligand>
</feature>
<reference evidence="17 18" key="1">
    <citation type="journal article" date="2018" name="Nat. Ecol. Evol.">
        <title>Shark genomes provide insights into elasmobranch evolution and the origin of vertebrates.</title>
        <authorList>
            <person name="Hara Y"/>
            <person name="Yamaguchi K"/>
            <person name="Onimaru K"/>
            <person name="Kadota M"/>
            <person name="Koyanagi M"/>
            <person name="Keeley SD"/>
            <person name="Tatsumi K"/>
            <person name="Tanaka K"/>
            <person name="Motone F"/>
            <person name="Kageyama Y"/>
            <person name="Nozu R"/>
            <person name="Adachi N"/>
            <person name="Nishimura O"/>
            <person name="Nakagawa R"/>
            <person name="Tanegashima C"/>
            <person name="Kiyatake I"/>
            <person name="Matsumoto R"/>
            <person name="Murakumo K"/>
            <person name="Nishida K"/>
            <person name="Terakita A"/>
            <person name="Kuratani S"/>
            <person name="Sato K"/>
            <person name="Hyodo S Kuraku.S."/>
        </authorList>
    </citation>
    <scope>NUCLEOTIDE SEQUENCE [LARGE SCALE GENOMIC DNA]</scope>
</reference>
<dbReference type="AlphaFoldDB" id="A0A401TJY5"/>
<dbReference type="GO" id="GO:0005524">
    <property type="term" value="F:ATP binding"/>
    <property type="evidence" value="ECO:0007669"/>
    <property type="project" value="UniProtKB-UniRule"/>
</dbReference>
<evidence type="ECO:0000256" key="6">
    <source>
        <dbReference type="ARBA" id="ARBA00022553"/>
    </source>
</evidence>
<dbReference type="GO" id="GO:0035556">
    <property type="term" value="P:intracellular signal transduction"/>
    <property type="evidence" value="ECO:0007669"/>
    <property type="project" value="TreeGrafter"/>
</dbReference>
<dbReference type="EMBL" id="BEZZ01097998">
    <property type="protein sequence ID" value="GCC42970.1"/>
    <property type="molecule type" value="Genomic_DNA"/>
</dbReference>
<proteinExistence type="inferred from homology"/>
<dbReference type="OrthoDB" id="193931at2759"/>
<dbReference type="Gene3D" id="1.10.510.10">
    <property type="entry name" value="Transferase(Phosphotransferase) domain 1"/>
    <property type="match status" value="1"/>
</dbReference>
<evidence type="ECO:0000256" key="14">
    <source>
        <dbReference type="ARBA" id="ARBA00022871"/>
    </source>
</evidence>
<dbReference type="PROSITE" id="PS00107">
    <property type="entry name" value="PROTEIN_KINASE_ATP"/>
    <property type="match status" value="1"/>
</dbReference>
<keyword evidence="11" id="KW-0221">Differentiation</keyword>
<organism evidence="17 18">
    <name type="scientific">Chiloscyllium punctatum</name>
    <name type="common">Brownbanded bambooshark</name>
    <name type="synonym">Hemiscyllium punctatum</name>
    <dbReference type="NCBI Taxonomy" id="137246"/>
    <lineage>
        <taxon>Eukaryota</taxon>
        <taxon>Metazoa</taxon>
        <taxon>Chordata</taxon>
        <taxon>Craniata</taxon>
        <taxon>Vertebrata</taxon>
        <taxon>Chondrichthyes</taxon>
        <taxon>Elasmobranchii</taxon>
        <taxon>Galeomorphii</taxon>
        <taxon>Galeoidea</taxon>
        <taxon>Orectolobiformes</taxon>
        <taxon>Hemiscylliidae</taxon>
        <taxon>Chiloscyllium</taxon>
    </lineage>
</organism>
<keyword evidence="13" id="KW-0460">Magnesium</keyword>
<evidence type="ECO:0000256" key="3">
    <source>
        <dbReference type="ARBA" id="ARBA00012513"/>
    </source>
</evidence>
<dbReference type="OMA" id="IVWEAYF"/>
<dbReference type="EC" id="2.7.11.1" evidence="3"/>
<keyword evidence="7" id="KW-0808">Transferase</keyword>
<evidence type="ECO:0000256" key="13">
    <source>
        <dbReference type="ARBA" id="ARBA00022842"/>
    </source>
</evidence>
<name>A0A401TJY5_CHIPU</name>
<evidence type="ECO:0000256" key="11">
    <source>
        <dbReference type="ARBA" id="ARBA00022782"/>
    </source>
</evidence>
<evidence type="ECO:0000256" key="4">
    <source>
        <dbReference type="ARBA" id="ARBA00022473"/>
    </source>
</evidence>
<dbReference type="PANTHER" id="PTHR24346:SF102">
    <property type="entry name" value="TESTIS-SPECIFIC SERINE_THREONINE-PROTEIN KINASE 1"/>
    <property type="match status" value="1"/>
</dbReference>
<accession>A0A401TJY5</accession>
<evidence type="ECO:0000256" key="8">
    <source>
        <dbReference type="ARBA" id="ARBA00022723"/>
    </source>
</evidence>
<dbReference type="PROSITE" id="PS50011">
    <property type="entry name" value="PROTEIN_KINASE_DOM"/>
    <property type="match status" value="1"/>
</dbReference>
<evidence type="ECO:0000256" key="15">
    <source>
        <dbReference type="PROSITE-ProRule" id="PRU10141"/>
    </source>
</evidence>
<keyword evidence="8" id="KW-0479">Metal-binding</keyword>
<feature type="domain" description="Protein kinase" evidence="16">
    <location>
        <begin position="23"/>
        <end position="145"/>
    </location>
</feature>
<evidence type="ECO:0000313" key="17">
    <source>
        <dbReference type="EMBL" id="GCC42970.1"/>
    </source>
</evidence>
<dbReference type="GO" id="GO:0030154">
    <property type="term" value="P:cell differentiation"/>
    <property type="evidence" value="ECO:0007669"/>
    <property type="project" value="UniProtKB-KW"/>
</dbReference>
<comment type="caution">
    <text evidence="17">The sequence shown here is derived from an EMBL/GenBank/DDBJ whole genome shotgun (WGS) entry which is preliminary data.</text>
</comment>
<dbReference type="STRING" id="137246.A0A401TJY5"/>
<dbReference type="SUPFAM" id="SSF56112">
    <property type="entry name" value="Protein kinase-like (PK-like)"/>
    <property type="match status" value="1"/>
</dbReference>
<keyword evidence="6" id="KW-0597">Phosphoprotein</keyword>
<keyword evidence="18" id="KW-1185">Reference proteome</keyword>
<keyword evidence="10" id="KW-0418">Kinase</keyword>
<evidence type="ECO:0000259" key="16">
    <source>
        <dbReference type="PROSITE" id="PS50011"/>
    </source>
</evidence>
<dbReference type="InterPro" id="IPR011009">
    <property type="entry name" value="Kinase-like_dom_sf"/>
</dbReference>
<dbReference type="GO" id="GO:0007283">
    <property type="term" value="P:spermatogenesis"/>
    <property type="evidence" value="ECO:0007669"/>
    <property type="project" value="UniProtKB-KW"/>
</dbReference>
<gene>
    <name evidence="17" type="ORF">chiPu_0027217</name>
</gene>
<sequence>MARAPVRSSQAKVVSNILEKHGYQLGQYLGKGAYAIVWEAYFKKWRTNVAVKVLMKDKAEAEFLSKFLPREIQVWKGLKHPNLINFYQSIETTNRVYIMLELAPGGEVMDKIRMKGACDERTAGKWFEQLCQGMAYIHSKGVVHR</sequence>
<dbReference type="SMART" id="SM00220">
    <property type="entry name" value="S_TKc"/>
    <property type="match status" value="1"/>
</dbReference>
<dbReference type="GO" id="GO:0050321">
    <property type="term" value="F:tau-protein kinase activity"/>
    <property type="evidence" value="ECO:0007669"/>
    <property type="project" value="TreeGrafter"/>
</dbReference>
<evidence type="ECO:0000256" key="12">
    <source>
        <dbReference type="ARBA" id="ARBA00022840"/>
    </source>
</evidence>
<dbReference type="GO" id="GO:0000226">
    <property type="term" value="P:microtubule cytoskeleton organization"/>
    <property type="evidence" value="ECO:0007669"/>
    <property type="project" value="TreeGrafter"/>
</dbReference>
<dbReference type="PANTHER" id="PTHR24346">
    <property type="entry name" value="MAP/MICROTUBULE AFFINITY-REGULATING KINASE"/>
    <property type="match status" value="1"/>
</dbReference>
<evidence type="ECO:0000256" key="5">
    <source>
        <dbReference type="ARBA" id="ARBA00022527"/>
    </source>
</evidence>
<dbReference type="GO" id="GO:0005737">
    <property type="term" value="C:cytoplasm"/>
    <property type="evidence" value="ECO:0007669"/>
    <property type="project" value="TreeGrafter"/>
</dbReference>
<evidence type="ECO:0000256" key="1">
    <source>
        <dbReference type="ARBA" id="ARBA00001946"/>
    </source>
</evidence>
<dbReference type="Proteomes" id="UP000287033">
    <property type="component" value="Unassembled WGS sequence"/>
</dbReference>
<evidence type="ECO:0000256" key="2">
    <source>
        <dbReference type="ARBA" id="ARBA00006692"/>
    </source>
</evidence>
<dbReference type="InterPro" id="IPR000719">
    <property type="entry name" value="Prot_kinase_dom"/>
</dbReference>
<dbReference type="GO" id="GO:0046872">
    <property type="term" value="F:metal ion binding"/>
    <property type="evidence" value="ECO:0007669"/>
    <property type="project" value="UniProtKB-KW"/>
</dbReference>
<keyword evidence="12 15" id="KW-0067">ATP-binding</keyword>
<protein>
    <recommendedName>
        <fullName evidence="3">non-specific serine/threonine protein kinase</fullName>
        <ecNumber evidence="3">2.7.11.1</ecNumber>
    </recommendedName>
</protein>
<keyword evidence="4" id="KW-0217">Developmental protein</keyword>
<evidence type="ECO:0000256" key="9">
    <source>
        <dbReference type="ARBA" id="ARBA00022741"/>
    </source>
</evidence>
<dbReference type="Pfam" id="PF00069">
    <property type="entry name" value="Pkinase"/>
    <property type="match status" value="1"/>
</dbReference>
<dbReference type="InterPro" id="IPR017441">
    <property type="entry name" value="Protein_kinase_ATP_BS"/>
</dbReference>
<evidence type="ECO:0000313" key="18">
    <source>
        <dbReference type="Proteomes" id="UP000287033"/>
    </source>
</evidence>
<comment type="cofactor">
    <cofactor evidence="1">
        <name>Mg(2+)</name>
        <dbReference type="ChEBI" id="CHEBI:18420"/>
    </cofactor>
</comment>
<keyword evidence="14" id="KW-0744">Spermatogenesis</keyword>
<dbReference type="FunFam" id="3.30.200.20:FF:000042">
    <property type="entry name" value="Aurora kinase A"/>
    <property type="match status" value="1"/>
</dbReference>
<evidence type="ECO:0000256" key="10">
    <source>
        <dbReference type="ARBA" id="ARBA00022777"/>
    </source>
</evidence>
<keyword evidence="9 15" id="KW-0547">Nucleotide-binding</keyword>
<evidence type="ECO:0000256" key="7">
    <source>
        <dbReference type="ARBA" id="ARBA00022679"/>
    </source>
</evidence>